<sequence length="208" mass="21865">MIRTSLRLLAFAGMTALLAACSGTATEDTASGPTLPAEVSANAEEMTEPAEPTGPDRNDRGNIEKQLGEEGGITDEATGGAVLTFAVDAIAVDQPCTSEYPEPAENGHFVVIDLRMATAPELADSSLGGWFSVSPYDFRVIGPDGLTVDELGTFAAYSCLADTETFTSDALRPAQQYVGKVALDVPITSGTLIYQPSAVYDGGWEWTF</sequence>
<dbReference type="Proteomes" id="UP000198680">
    <property type="component" value="Unassembled WGS sequence"/>
</dbReference>
<evidence type="ECO:0000256" key="1">
    <source>
        <dbReference type="SAM" id="MobiDB-lite"/>
    </source>
</evidence>
<keyword evidence="4" id="KW-1185">Reference proteome</keyword>
<keyword evidence="2" id="KW-0732">Signal</keyword>
<feature type="region of interest" description="Disordered" evidence="1">
    <location>
        <begin position="41"/>
        <end position="64"/>
    </location>
</feature>
<evidence type="ECO:0008006" key="5">
    <source>
        <dbReference type="Google" id="ProtNLM"/>
    </source>
</evidence>
<dbReference type="AlphaFoldDB" id="A0A1G9V301"/>
<feature type="chain" id="PRO_5039696211" description="DUF4352 domain-containing protein" evidence="2">
    <location>
        <begin position="20"/>
        <end position="208"/>
    </location>
</feature>
<evidence type="ECO:0000313" key="3">
    <source>
        <dbReference type="EMBL" id="SDM66416.1"/>
    </source>
</evidence>
<evidence type="ECO:0000313" key="4">
    <source>
        <dbReference type="Proteomes" id="UP000198680"/>
    </source>
</evidence>
<dbReference type="RefSeq" id="WP_091219874.1">
    <property type="nucleotide sequence ID" value="NZ_FNHE01000007.1"/>
</dbReference>
<feature type="signal peptide" evidence="2">
    <location>
        <begin position="1"/>
        <end position="19"/>
    </location>
</feature>
<proteinExistence type="predicted"/>
<dbReference type="PROSITE" id="PS51257">
    <property type="entry name" value="PROKAR_LIPOPROTEIN"/>
    <property type="match status" value="1"/>
</dbReference>
<gene>
    <name evidence="3" type="ORF">SAMN05660642_03060</name>
</gene>
<protein>
    <recommendedName>
        <fullName evidence="5">DUF4352 domain-containing protein</fullName>
    </recommendedName>
</protein>
<feature type="compositionally biased region" description="Basic and acidic residues" evidence="1">
    <location>
        <begin position="54"/>
        <end position="64"/>
    </location>
</feature>
<dbReference type="EMBL" id="FNHE01000007">
    <property type="protein sequence ID" value="SDM66416.1"/>
    <property type="molecule type" value="Genomic_DNA"/>
</dbReference>
<evidence type="ECO:0000256" key="2">
    <source>
        <dbReference type="SAM" id="SignalP"/>
    </source>
</evidence>
<organism evidence="3 4">
    <name type="scientific">Geodermatophilus siccatus</name>
    <dbReference type="NCBI Taxonomy" id="1137991"/>
    <lineage>
        <taxon>Bacteria</taxon>
        <taxon>Bacillati</taxon>
        <taxon>Actinomycetota</taxon>
        <taxon>Actinomycetes</taxon>
        <taxon>Geodermatophilales</taxon>
        <taxon>Geodermatophilaceae</taxon>
        <taxon>Geodermatophilus</taxon>
    </lineage>
</organism>
<dbReference type="OrthoDB" id="4559282at2"/>
<reference evidence="4" key="1">
    <citation type="submission" date="2016-10" db="EMBL/GenBank/DDBJ databases">
        <authorList>
            <person name="Varghese N."/>
            <person name="Submissions S."/>
        </authorList>
    </citation>
    <scope>NUCLEOTIDE SEQUENCE [LARGE SCALE GENOMIC DNA]</scope>
    <source>
        <strain evidence="4">DSM 45419</strain>
    </source>
</reference>
<accession>A0A1G9V301</accession>
<name>A0A1G9V301_9ACTN</name>